<accession>A0A7S4LCH2</accession>
<proteinExistence type="predicted"/>
<dbReference type="AlphaFoldDB" id="A0A7S4LCH2"/>
<reference evidence="1" key="1">
    <citation type="submission" date="2021-01" db="EMBL/GenBank/DDBJ databases">
        <authorList>
            <person name="Corre E."/>
            <person name="Pelletier E."/>
            <person name="Niang G."/>
            <person name="Scheremetjew M."/>
            <person name="Finn R."/>
            <person name="Kale V."/>
            <person name="Holt S."/>
            <person name="Cochrane G."/>
            <person name="Meng A."/>
            <person name="Brown T."/>
            <person name="Cohen L."/>
        </authorList>
    </citation>
    <scope>NUCLEOTIDE SEQUENCE</scope>
    <source>
        <strain evidence="1">CCMP1594</strain>
    </source>
</reference>
<evidence type="ECO:0000313" key="1">
    <source>
        <dbReference type="EMBL" id="CAE0820318.1"/>
    </source>
</evidence>
<protein>
    <submittedName>
        <fullName evidence="1">Uncharacterized protein</fullName>
    </submittedName>
</protein>
<organism evidence="1">
    <name type="scientific">Eutreptiella gymnastica</name>
    <dbReference type="NCBI Taxonomy" id="73025"/>
    <lineage>
        <taxon>Eukaryota</taxon>
        <taxon>Discoba</taxon>
        <taxon>Euglenozoa</taxon>
        <taxon>Euglenida</taxon>
        <taxon>Spirocuta</taxon>
        <taxon>Euglenophyceae</taxon>
        <taxon>Eutreptiales</taxon>
        <taxon>Eutreptiaceae</taxon>
        <taxon>Eutreptiella</taxon>
    </lineage>
</organism>
<sequence>MHEAHKHHGFSLGACPCNSTLRYENTNADVPMFLVKFLFNVVFRHCIFFNEGIGVFLQLVGFAMGTNYAPVWAQLILRMFELRKPLPKLLLLFRFINDDLLFHPISVGLSSVRKCLSLTHRCI</sequence>
<dbReference type="EMBL" id="HBJA01090467">
    <property type="protein sequence ID" value="CAE0820318.1"/>
    <property type="molecule type" value="Transcribed_RNA"/>
</dbReference>
<name>A0A7S4LCH2_9EUGL</name>
<gene>
    <name evidence="1" type="ORF">EGYM00163_LOCUS31490</name>
</gene>